<comment type="caution">
    <text evidence="2">The sequence shown here is derived from an EMBL/GenBank/DDBJ whole genome shotgun (WGS) entry which is preliminary data.</text>
</comment>
<feature type="region of interest" description="Disordered" evidence="1">
    <location>
        <begin position="100"/>
        <end position="132"/>
    </location>
</feature>
<protein>
    <submittedName>
        <fullName evidence="2">Uncharacterized protein</fullName>
    </submittedName>
</protein>
<gene>
    <name evidence="2" type="ORF">GRB96_08620</name>
</gene>
<name>A0A7X4W4X5_9GAMM</name>
<dbReference type="Proteomes" id="UP000487929">
    <property type="component" value="Unassembled WGS sequence"/>
</dbReference>
<feature type="compositionally biased region" description="Basic and acidic residues" evidence="1">
    <location>
        <begin position="112"/>
        <end position="131"/>
    </location>
</feature>
<evidence type="ECO:0000256" key="1">
    <source>
        <dbReference type="SAM" id="MobiDB-lite"/>
    </source>
</evidence>
<dbReference type="EMBL" id="WUTT01000001">
    <property type="protein sequence ID" value="NAW34480.1"/>
    <property type="molecule type" value="Genomic_DNA"/>
</dbReference>
<dbReference type="AlphaFoldDB" id="A0A7X4W4X5"/>
<proteinExistence type="predicted"/>
<dbReference type="RefSeq" id="WP_161431763.1">
    <property type="nucleotide sequence ID" value="NZ_WUTT01000001.1"/>
</dbReference>
<organism evidence="2 3">
    <name type="scientific">Halomonas alimentaria</name>
    <dbReference type="NCBI Taxonomy" id="147248"/>
    <lineage>
        <taxon>Bacteria</taxon>
        <taxon>Pseudomonadati</taxon>
        <taxon>Pseudomonadota</taxon>
        <taxon>Gammaproteobacteria</taxon>
        <taxon>Oceanospirillales</taxon>
        <taxon>Halomonadaceae</taxon>
        <taxon>Halomonas</taxon>
    </lineage>
</organism>
<evidence type="ECO:0000313" key="2">
    <source>
        <dbReference type="EMBL" id="NAW34480.1"/>
    </source>
</evidence>
<feature type="region of interest" description="Disordered" evidence="1">
    <location>
        <begin position="1"/>
        <end position="33"/>
    </location>
</feature>
<reference evidence="2 3" key="1">
    <citation type="submission" date="2019-12" db="EMBL/GenBank/DDBJ databases">
        <title>Draft genome sequencing of Halomonas alimentaria DSM 15356.</title>
        <authorList>
            <person name="Pandiyan K."/>
            <person name="Kushwaha P."/>
            <person name="Gowdham M."/>
            <person name="Chakdar H."/>
            <person name="Singh A."/>
            <person name="Kumar M."/>
            <person name="Saxena A.K."/>
        </authorList>
    </citation>
    <scope>NUCLEOTIDE SEQUENCE [LARGE SCALE GENOMIC DNA]</scope>
    <source>
        <strain evidence="2 3">DSM 15356</strain>
    </source>
</reference>
<sequence>MSESGSESLVEKLSKQYGETAMRRPSPPPAKLSKARDLLAGREEEVLNAVDLFGIRKVVEVLSEEGIILSRATLCRICNEIRNNGFVRTRGWNNPPVCVEGYDAQPQSEGDSADKERSHNHREGPSEKKEVGCGVEVLGAKNPRATITEVENNKGKSREEISRSILKKIMDDSFGRV</sequence>
<accession>A0A7X4W4X5</accession>
<keyword evidence="3" id="KW-1185">Reference proteome</keyword>
<evidence type="ECO:0000313" key="3">
    <source>
        <dbReference type="Proteomes" id="UP000487929"/>
    </source>
</evidence>